<evidence type="ECO:0000313" key="2">
    <source>
        <dbReference type="EMBL" id="EUA93185.1"/>
    </source>
</evidence>
<feature type="region of interest" description="Disordered" evidence="1">
    <location>
        <begin position="1"/>
        <end position="46"/>
    </location>
</feature>
<reference evidence="2 3" key="1">
    <citation type="submission" date="2014-01" db="EMBL/GenBank/DDBJ databases">
        <authorList>
            <person name="Dobos K."/>
            <person name="Lenaerts A."/>
            <person name="Ordway D."/>
            <person name="DeGroote M.A."/>
            <person name="Parker T."/>
            <person name="Sizemore C."/>
            <person name="Tallon L.J."/>
            <person name="Sadzewicz L.K."/>
            <person name="Sengamalay N."/>
            <person name="Fraser C.M."/>
            <person name="Hine E."/>
            <person name="Shefchek K.A."/>
            <person name="Das S.P."/>
            <person name="Tettelin H."/>
        </authorList>
    </citation>
    <scope>NUCLEOTIDE SEQUENCE [LARGE SCALE GENOMIC DNA]</scope>
    <source>
        <strain evidence="2 3">Harvey</strain>
    </source>
</reference>
<accession>A0ABP3AQ66</accession>
<dbReference type="EMBL" id="JAOL01000064">
    <property type="protein sequence ID" value="EUA93185.1"/>
    <property type="molecule type" value="Genomic_DNA"/>
</dbReference>
<protein>
    <submittedName>
        <fullName evidence="2">Heavy metal translocating P-type ATPase domain protein</fullName>
    </submittedName>
</protein>
<evidence type="ECO:0000256" key="1">
    <source>
        <dbReference type="SAM" id="MobiDB-lite"/>
    </source>
</evidence>
<sequence>MQIVVGQRHIGGLHGDVGSGQAHRDSDIGGGQCRASLMPSPTMPTT</sequence>
<dbReference type="Proteomes" id="UP000020681">
    <property type="component" value="Unassembled WGS sequence"/>
</dbReference>
<keyword evidence="3" id="KW-1185">Reference proteome</keyword>
<name>A0ABP3AQ66_MYCUL</name>
<comment type="caution">
    <text evidence="2">The sequence shown here is derived from an EMBL/GenBank/DDBJ whole genome shotgun (WGS) entry which is preliminary data.</text>
</comment>
<gene>
    <name evidence="2" type="ORF">I551_0286</name>
</gene>
<evidence type="ECO:0000313" key="3">
    <source>
        <dbReference type="Proteomes" id="UP000020681"/>
    </source>
</evidence>
<proteinExistence type="predicted"/>
<organism evidence="2 3">
    <name type="scientific">Mycobacterium ulcerans str. Harvey</name>
    <dbReference type="NCBI Taxonomy" id="1299332"/>
    <lineage>
        <taxon>Bacteria</taxon>
        <taxon>Bacillati</taxon>
        <taxon>Actinomycetota</taxon>
        <taxon>Actinomycetes</taxon>
        <taxon>Mycobacteriales</taxon>
        <taxon>Mycobacteriaceae</taxon>
        <taxon>Mycobacterium</taxon>
        <taxon>Mycobacterium ulcerans group</taxon>
    </lineage>
</organism>